<keyword evidence="4" id="KW-0833">Ubl conjugation pathway</keyword>
<dbReference type="GO" id="GO:0005634">
    <property type="term" value="C:nucleus"/>
    <property type="evidence" value="ECO:0007669"/>
    <property type="project" value="TreeGrafter"/>
</dbReference>
<dbReference type="SMART" id="SM00320">
    <property type="entry name" value="WD40"/>
    <property type="match status" value="4"/>
</dbReference>
<dbReference type="InParanoid" id="A0A401GB93"/>
<reference evidence="8 9" key="1">
    <citation type="journal article" date="2018" name="Sci. Rep.">
        <title>Genome sequence of the cauliflower mushroom Sparassis crispa (Hanabiratake) and its association with beneficial usage.</title>
        <authorList>
            <person name="Kiyama R."/>
            <person name="Furutani Y."/>
            <person name="Kawaguchi K."/>
            <person name="Nakanishi T."/>
        </authorList>
    </citation>
    <scope>NUCLEOTIDE SEQUENCE [LARGE SCALE GENOMIC DNA]</scope>
</reference>
<comment type="pathway">
    <text evidence="1">Protein modification; protein ubiquitination.</text>
</comment>
<dbReference type="InterPro" id="IPR036322">
    <property type="entry name" value="WD40_repeat_dom_sf"/>
</dbReference>
<dbReference type="InterPro" id="IPR001680">
    <property type="entry name" value="WD40_rpt"/>
</dbReference>
<feature type="repeat" description="WD" evidence="6">
    <location>
        <begin position="98"/>
        <end position="134"/>
    </location>
</feature>
<dbReference type="GeneID" id="38776320"/>
<dbReference type="OrthoDB" id="2096344at2759"/>
<dbReference type="SUPFAM" id="SSF50978">
    <property type="entry name" value="WD40 repeat-like"/>
    <property type="match status" value="1"/>
</dbReference>
<keyword evidence="2 6" id="KW-0853">WD repeat</keyword>
<dbReference type="PROSITE" id="PS50294">
    <property type="entry name" value="WD_REPEATS_REGION"/>
    <property type="match status" value="2"/>
</dbReference>
<dbReference type="Proteomes" id="UP000287166">
    <property type="component" value="Unassembled WGS sequence"/>
</dbReference>
<dbReference type="EMBL" id="BFAD01000002">
    <property type="protein sequence ID" value="GBE79403.1"/>
    <property type="molecule type" value="Genomic_DNA"/>
</dbReference>
<accession>A0A401GB93</accession>
<dbReference type="GO" id="GO:0030674">
    <property type="term" value="F:protein-macromolecule adaptor activity"/>
    <property type="evidence" value="ECO:0007669"/>
    <property type="project" value="TreeGrafter"/>
</dbReference>
<dbReference type="FunCoup" id="A0A401GB93">
    <property type="interactions" value="209"/>
</dbReference>
<evidence type="ECO:0000256" key="6">
    <source>
        <dbReference type="PROSITE-ProRule" id="PRU00221"/>
    </source>
</evidence>
<evidence type="ECO:0000256" key="7">
    <source>
        <dbReference type="SAM" id="MobiDB-lite"/>
    </source>
</evidence>
<dbReference type="RefSeq" id="XP_027610316.1">
    <property type="nucleotide sequence ID" value="XM_027754515.1"/>
</dbReference>
<feature type="repeat" description="WD" evidence="6">
    <location>
        <begin position="51"/>
        <end position="81"/>
    </location>
</feature>
<keyword evidence="3" id="KW-0677">Repeat</keyword>
<proteinExistence type="inferred from homology"/>
<feature type="region of interest" description="Disordered" evidence="7">
    <location>
        <begin position="215"/>
        <end position="240"/>
    </location>
</feature>
<protein>
    <recommendedName>
        <fullName evidence="10">WD40 repeat-like protein</fullName>
    </recommendedName>
</protein>
<dbReference type="Pfam" id="PF00400">
    <property type="entry name" value="WD40"/>
    <property type="match status" value="4"/>
</dbReference>
<dbReference type="AlphaFoldDB" id="A0A401GB93"/>
<name>A0A401GB93_9APHY</name>
<comment type="similarity">
    <text evidence="5">Belongs to the WD repeat cdt2 family.</text>
</comment>
<evidence type="ECO:0000256" key="1">
    <source>
        <dbReference type="ARBA" id="ARBA00004906"/>
    </source>
</evidence>
<keyword evidence="9" id="KW-1185">Reference proteome</keyword>
<evidence type="ECO:0000313" key="8">
    <source>
        <dbReference type="EMBL" id="GBE79403.1"/>
    </source>
</evidence>
<dbReference type="Gene3D" id="2.130.10.10">
    <property type="entry name" value="YVTN repeat-like/Quinoprotein amine dehydrogenase"/>
    <property type="match status" value="2"/>
</dbReference>
<evidence type="ECO:0008006" key="10">
    <source>
        <dbReference type="Google" id="ProtNLM"/>
    </source>
</evidence>
<evidence type="ECO:0000256" key="2">
    <source>
        <dbReference type="ARBA" id="ARBA00022574"/>
    </source>
</evidence>
<dbReference type="InterPro" id="IPR015943">
    <property type="entry name" value="WD40/YVTN_repeat-like_dom_sf"/>
</dbReference>
<evidence type="ECO:0000256" key="5">
    <source>
        <dbReference type="ARBA" id="ARBA00038344"/>
    </source>
</evidence>
<dbReference type="InterPro" id="IPR019775">
    <property type="entry name" value="WD40_repeat_CS"/>
</dbReference>
<dbReference type="PANTHER" id="PTHR22852:SF0">
    <property type="entry name" value="DENTICLELESS PROTEIN HOMOLOG"/>
    <property type="match status" value="1"/>
</dbReference>
<dbReference type="PROSITE" id="PS50082">
    <property type="entry name" value="WD_REPEATS_2"/>
    <property type="match status" value="3"/>
</dbReference>
<dbReference type="PANTHER" id="PTHR22852">
    <property type="entry name" value="LETHAL 2 DENTICLELESS PROTEIN RETINOIC ACID-REGULATED NUCLEAR MATRIX-ASSOCIATED PROTEIN"/>
    <property type="match status" value="1"/>
</dbReference>
<sequence>MTIPYSCAYSYGAKWGGTPLLAVATEQGSVHILDTSKRQEWDIDISQRATFHPHANGIFDVKWSPSDTLIATASGDHSTRITSLASSVLSEHKTLHVLRGSSGTVKCIAWDPLKDGTVLCTGGRDGSICVWDLRVSEGRGRDEVETGSIAPVIVIPNAHGAPSKPKGRKGKLAPAAPLRSITSLVYPEGNPYCVVSSGSFDGILRQWDFRLPSESTTTKKTKKVPKGPPKPVCTSSTDPTTYRGTRRMRGITSITVGHGLSAGLLFGLGTDSRVHTYQLPSLEPLSGYAPEGDDSWAYTHVNMQTNSFYIRGAMSPCGRWLASGGTANGRAFLFEVGTTASAGRAMLGGYAHTRVPIAVELHGHMGEVGALDWAQDMLATCADDATVRVWRPDVDVRQRCAEDGEAMRWQWSWAGMD</sequence>
<evidence type="ECO:0000313" key="9">
    <source>
        <dbReference type="Proteomes" id="UP000287166"/>
    </source>
</evidence>
<dbReference type="PROSITE" id="PS00678">
    <property type="entry name" value="WD_REPEATS_1"/>
    <property type="match status" value="1"/>
</dbReference>
<dbReference type="GO" id="GO:0043161">
    <property type="term" value="P:proteasome-mediated ubiquitin-dependent protein catabolic process"/>
    <property type="evidence" value="ECO:0007669"/>
    <property type="project" value="TreeGrafter"/>
</dbReference>
<evidence type="ECO:0000256" key="3">
    <source>
        <dbReference type="ARBA" id="ARBA00022737"/>
    </source>
</evidence>
<evidence type="ECO:0000256" key="4">
    <source>
        <dbReference type="ARBA" id="ARBA00022786"/>
    </source>
</evidence>
<gene>
    <name evidence="8" type="ORF">SCP_0206010</name>
</gene>
<comment type="caution">
    <text evidence="8">The sequence shown here is derived from an EMBL/GenBank/DDBJ whole genome shotgun (WGS) entry which is preliminary data.</text>
</comment>
<feature type="repeat" description="WD" evidence="6">
    <location>
        <begin position="361"/>
        <end position="390"/>
    </location>
</feature>
<dbReference type="InterPro" id="IPR051865">
    <property type="entry name" value="WD-repeat_CDT2_adapter"/>
</dbReference>
<organism evidence="8 9">
    <name type="scientific">Sparassis crispa</name>
    <dbReference type="NCBI Taxonomy" id="139825"/>
    <lineage>
        <taxon>Eukaryota</taxon>
        <taxon>Fungi</taxon>
        <taxon>Dikarya</taxon>
        <taxon>Basidiomycota</taxon>
        <taxon>Agaricomycotina</taxon>
        <taxon>Agaricomycetes</taxon>
        <taxon>Polyporales</taxon>
        <taxon>Sparassidaceae</taxon>
        <taxon>Sparassis</taxon>
    </lineage>
</organism>
<dbReference type="STRING" id="139825.A0A401GB93"/>